<dbReference type="GO" id="GO:0008360">
    <property type="term" value="P:regulation of cell shape"/>
    <property type="evidence" value="ECO:0007669"/>
    <property type="project" value="UniProtKB-KW"/>
</dbReference>
<dbReference type="PANTHER" id="PTHR21343:SF9">
    <property type="entry name" value="LIPID II ISOGLUTAMINYL SYNTHASE (GLUTAMINE-HYDROLYZING) SUBUNIT GATD"/>
    <property type="match status" value="1"/>
</dbReference>
<keyword evidence="1 2" id="KW-0315">Glutamine amidotransferase</keyword>
<comment type="similarity">
    <text evidence="2">Belongs to the CobB/CobQ family. GatD subfamily.</text>
</comment>
<evidence type="ECO:0000259" key="3">
    <source>
        <dbReference type="Pfam" id="PF07685"/>
    </source>
</evidence>
<accession>A0A931DLA2</accession>
<name>A0A931DLA2_9ACTN</name>
<evidence type="ECO:0000313" key="4">
    <source>
        <dbReference type="EMBL" id="MBG6093299.1"/>
    </source>
</evidence>
<evidence type="ECO:0000256" key="2">
    <source>
        <dbReference type="HAMAP-Rule" id="MF_02213"/>
    </source>
</evidence>
<dbReference type="GO" id="GO:0140282">
    <property type="term" value="F:carbon-nitrogen ligase activity on lipid II"/>
    <property type="evidence" value="ECO:0007669"/>
    <property type="project" value="UniProtKB-UniRule"/>
</dbReference>
<dbReference type="CDD" id="cd01750">
    <property type="entry name" value="GATase1_CobQ"/>
    <property type="match status" value="1"/>
</dbReference>
<gene>
    <name evidence="2" type="primary">gatD</name>
    <name evidence="4" type="ORF">IW256_007412</name>
</gene>
<keyword evidence="2" id="KW-0573">Peptidoglycan synthesis</keyword>
<keyword evidence="2" id="KW-0133">Cell shape</keyword>
<comment type="catalytic activity">
    <reaction evidence="2">
        <text>L-glutamine + H2O = L-glutamate + NH4(+)</text>
        <dbReference type="Rhea" id="RHEA:15889"/>
        <dbReference type="ChEBI" id="CHEBI:15377"/>
        <dbReference type="ChEBI" id="CHEBI:28938"/>
        <dbReference type="ChEBI" id="CHEBI:29985"/>
        <dbReference type="ChEBI" id="CHEBI:58359"/>
        <dbReference type="EC" id="3.5.1.2"/>
    </reaction>
</comment>
<dbReference type="GO" id="GO:0009252">
    <property type="term" value="P:peptidoglycan biosynthetic process"/>
    <property type="evidence" value="ECO:0007669"/>
    <property type="project" value="UniProtKB-UniRule"/>
</dbReference>
<keyword evidence="5" id="KW-1185">Reference proteome</keyword>
<dbReference type="InterPro" id="IPR043702">
    <property type="entry name" value="Lipid_II_synth_GatD"/>
</dbReference>
<protein>
    <recommendedName>
        <fullName evidence="2">Lipid II isoglutaminyl synthase (glutamine-hydrolyzing) subunit GatD</fullName>
        <ecNumber evidence="2">6.3.5.13</ecNumber>
    </recommendedName>
    <alternativeName>
        <fullName evidence="2">Lipid II isoglutaminyl synthase glutaminase subunit</fullName>
        <ecNumber evidence="2">3.5.1.2</ecNumber>
    </alternativeName>
</protein>
<evidence type="ECO:0000256" key="1">
    <source>
        <dbReference type="ARBA" id="ARBA00022962"/>
    </source>
</evidence>
<dbReference type="InterPro" id="IPR011698">
    <property type="entry name" value="GATase_3"/>
</dbReference>
<comment type="catalytic activity">
    <reaction evidence="2">
        <text>beta-D-GlcNAc-(1-&gt;4)-Mur2Ac(oyl-L-Ala-gamma-D-Glu-L-Lys-D-Ala-D-Ala)-di-trans,octa-cis-undecaprenyl diphosphate + L-glutamine + ATP + H2O = beta-D-GlcNAc-(1-&gt;4)-Mur2Ac(oyl-L-Ala-D-isoglutaminyl-L-Lys-D-Ala-D-Ala)-di-trans,octa-cis-undecaprenyl diphosphate + L-glutamate + ADP + phosphate + H(+)</text>
        <dbReference type="Rhea" id="RHEA:57928"/>
        <dbReference type="ChEBI" id="CHEBI:15377"/>
        <dbReference type="ChEBI" id="CHEBI:15378"/>
        <dbReference type="ChEBI" id="CHEBI:29985"/>
        <dbReference type="ChEBI" id="CHEBI:30616"/>
        <dbReference type="ChEBI" id="CHEBI:43474"/>
        <dbReference type="ChEBI" id="CHEBI:58359"/>
        <dbReference type="ChEBI" id="CHEBI:60033"/>
        <dbReference type="ChEBI" id="CHEBI:62233"/>
        <dbReference type="ChEBI" id="CHEBI:456216"/>
        <dbReference type="EC" id="6.3.5.13"/>
    </reaction>
</comment>
<dbReference type="HAMAP" id="MF_02213">
    <property type="entry name" value="Lipid_II_synth_GatD"/>
    <property type="match status" value="1"/>
</dbReference>
<comment type="subunit">
    <text evidence="2">Forms a heterodimer with MurT.</text>
</comment>
<dbReference type="SUPFAM" id="SSF52317">
    <property type="entry name" value="Class I glutamine amidotransferase-like"/>
    <property type="match status" value="1"/>
</dbReference>
<dbReference type="GO" id="GO:0004359">
    <property type="term" value="F:glutaminase activity"/>
    <property type="evidence" value="ECO:0007669"/>
    <property type="project" value="UniProtKB-UniRule"/>
</dbReference>
<keyword evidence="2" id="KW-0961">Cell wall biogenesis/degradation</keyword>
<dbReference type="PANTHER" id="PTHR21343">
    <property type="entry name" value="DETHIOBIOTIN SYNTHETASE"/>
    <property type="match status" value="1"/>
</dbReference>
<reference evidence="4" key="1">
    <citation type="submission" date="2020-11" db="EMBL/GenBank/DDBJ databases">
        <title>Sequencing the genomes of 1000 actinobacteria strains.</title>
        <authorList>
            <person name="Klenk H.-P."/>
        </authorList>
    </citation>
    <scope>NUCLEOTIDE SEQUENCE</scope>
    <source>
        <strain evidence="4">DSM 43175</strain>
    </source>
</reference>
<feature type="domain" description="CobB/CobQ-like glutamine amidotransferase" evidence="3">
    <location>
        <begin position="19"/>
        <end position="213"/>
    </location>
</feature>
<feature type="active site" evidence="2">
    <location>
        <position position="206"/>
    </location>
</feature>
<comment type="caution">
    <text evidence="4">The sequence shown here is derived from an EMBL/GenBank/DDBJ whole genome shotgun (WGS) entry which is preliminary data.</text>
</comment>
<dbReference type="GO" id="GO:0009236">
    <property type="term" value="P:cobalamin biosynthetic process"/>
    <property type="evidence" value="ECO:0007669"/>
    <property type="project" value="InterPro"/>
</dbReference>
<comment type="pathway">
    <text evidence="2">Cell wall biogenesis; peptidoglycan biosynthesis.</text>
</comment>
<comment type="function">
    <text evidence="2">The lipid II isoglutaminyl synthase complex catalyzes the formation of alpha-D-isoglutamine in the cell wall lipid II stem peptide. The GatD subunit catalyzes the hydrolysis of glutamine to glutamate and ammonia. The resulting ammonia molecule is channeled to the active site of MurT.</text>
</comment>
<keyword evidence="2" id="KW-0378">Hydrolase</keyword>
<proteinExistence type="inferred from homology"/>
<keyword evidence="2" id="KW-0436">Ligase</keyword>
<dbReference type="EMBL" id="JADOUA010000001">
    <property type="protein sequence ID" value="MBG6093299.1"/>
    <property type="molecule type" value="Genomic_DNA"/>
</dbReference>
<dbReference type="EC" id="6.3.5.13" evidence="2"/>
<dbReference type="EC" id="3.5.1.2" evidence="2"/>
<dbReference type="Proteomes" id="UP000614047">
    <property type="component" value="Unassembled WGS sequence"/>
</dbReference>
<dbReference type="AlphaFoldDB" id="A0A931DLA2"/>
<feature type="active site" description="Nucleophile" evidence="2">
    <location>
        <position position="106"/>
    </location>
</feature>
<dbReference type="Gene3D" id="3.40.50.880">
    <property type="match status" value="1"/>
</dbReference>
<dbReference type="InterPro" id="IPR029062">
    <property type="entry name" value="Class_I_gatase-like"/>
</dbReference>
<evidence type="ECO:0000313" key="5">
    <source>
        <dbReference type="Proteomes" id="UP000614047"/>
    </source>
</evidence>
<sequence>MSFDHSPAAPMGASQRPLKIVWIYPDLLSTYGDQGNTIVLERRAALRGIPTETVHVRSDQRVPADGDLFLLGGGEDRPQILAAQRLSRDGGLHQAVQRGAVVFAVCAGYQLLGHEFGGEEGQPVAGLGLLDIRSGRGEHRAVGEIVGEVSTELNVPRITGFENHQGVTHLGQGVKPLARVVAGIGNGSGDGFEGAYSGHVLGTYMHGPALVRNPGLADLLLRWALGQELQPLAPSWAERLRDERLNAVLSNP</sequence>
<dbReference type="Pfam" id="PF07685">
    <property type="entry name" value="GATase_3"/>
    <property type="match status" value="1"/>
</dbReference>
<organism evidence="4 5">
    <name type="scientific">Actinomadura viridis</name>
    <dbReference type="NCBI Taxonomy" id="58110"/>
    <lineage>
        <taxon>Bacteria</taxon>
        <taxon>Bacillati</taxon>
        <taxon>Actinomycetota</taxon>
        <taxon>Actinomycetes</taxon>
        <taxon>Streptosporangiales</taxon>
        <taxon>Thermomonosporaceae</taxon>
        <taxon>Actinomadura</taxon>
    </lineage>
</organism>
<feature type="binding site" evidence="2">
    <location>
        <position position="140"/>
    </location>
    <ligand>
        <name>substrate</name>
    </ligand>
</feature>
<dbReference type="GO" id="GO:0071555">
    <property type="term" value="P:cell wall organization"/>
    <property type="evidence" value="ECO:0007669"/>
    <property type="project" value="UniProtKB-KW"/>
</dbReference>
<dbReference type="PROSITE" id="PS51274">
    <property type="entry name" value="GATASE_COBBQ"/>
    <property type="match status" value="1"/>
</dbReference>
<dbReference type="InterPro" id="IPR033949">
    <property type="entry name" value="CobQ_GATase1"/>
</dbReference>